<keyword evidence="5" id="KW-1185">Reference proteome</keyword>
<dbReference type="GO" id="GO:0016491">
    <property type="term" value="F:oxidoreductase activity"/>
    <property type="evidence" value="ECO:0007669"/>
    <property type="project" value="UniProtKB-KW"/>
</dbReference>
<dbReference type="PANTHER" id="PTHR47706">
    <property type="entry name" value="NMRA-LIKE FAMILY PROTEIN"/>
    <property type="match status" value="1"/>
</dbReference>
<feature type="domain" description="NmrA-like" evidence="3">
    <location>
        <begin position="1"/>
        <end position="231"/>
    </location>
</feature>
<comment type="caution">
    <text evidence="4">The sequence shown here is derived from an EMBL/GenBank/DDBJ whole genome shotgun (WGS) entry which is preliminary data.</text>
</comment>
<protein>
    <submittedName>
        <fullName evidence="4">NAD-dependent epimerase/dehydratase family protein</fullName>
    </submittedName>
</protein>
<dbReference type="AlphaFoldDB" id="A0A444MI84"/>
<evidence type="ECO:0000256" key="2">
    <source>
        <dbReference type="ARBA" id="ARBA00023002"/>
    </source>
</evidence>
<dbReference type="InterPro" id="IPR051609">
    <property type="entry name" value="NmrA/Isoflavone_reductase-like"/>
</dbReference>
<name>A0A444MI84_9SPHI</name>
<reference evidence="4 5" key="1">
    <citation type="submission" date="2019-01" db="EMBL/GenBank/DDBJ databases">
        <title>Mucilaginibacter antarcticum sp. nov., isolated from antarctic soil.</title>
        <authorList>
            <person name="Yan Y.-Q."/>
            <person name="Du Z.-J."/>
        </authorList>
    </citation>
    <scope>NUCLEOTIDE SEQUENCE [LARGE SCALE GENOMIC DNA]</scope>
    <source>
        <strain evidence="4 5">F01003</strain>
    </source>
</reference>
<keyword evidence="1" id="KW-0521">NADP</keyword>
<keyword evidence="2" id="KW-0560">Oxidoreductase</keyword>
<evidence type="ECO:0000259" key="3">
    <source>
        <dbReference type="Pfam" id="PF05368"/>
    </source>
</evidence>
<accession>A0A444MI84</accession>
<organism evidence="4 5">
    <name type="scientific">Mucilaginibacter gilvus</name>
    <dbReference type="NCBI Taxonomy" id="2305909"/>
    <lineage>
        <taxon>Bacteria</taxon>
        <taxon>Pseudomonadati</taxon>
        <taxon>Bacteroidota</taxon>
        <taxon>Sphingobacteriia</taxon>
        <taxon>Sphingobacteriales</taxon>
        <taxon>Sphingobacteriaceae</taxon>
        <taxon>Mucilaginibacter</taxon>
    </lineage>
</organism>
<proteinExistence type="predicted"/>
<dbReference type="InterPro" id="IPR036291">
    <property type="entry name" value="NAD(P)-bd_dom_sf"/>
</dbReference>
<dbReference type="Gene3D" id="3.90.25.10">
    <property type="entry name" value="UDP-galactose 4-epimerase, domain 1"/>
    <property type="match status" value="1"/>
</dbReference>
<dbReference type="Gene3D" id="3.40.50.720">
    <property type="entry name" value="NAD(P)-binding Rossmann-like Domain"/>
    <property type="match status" value="1"/>
</dbReference>
<dbReference type="EMBL" id="SBIW01000026">
    <property type="protein sequence ID" value="RWY47371.1"/>
    <property type="molecule type" value="Genomic_DNA"/>
</dbReference>
<dbReference type="Proteomes" id="UP000286701">
    <property type="component" value="Unassembled WGS sequence"/>
</dbReference>
<gene>
    <name evidence="4" type="ORF">EPL05_21995</name>
</gene>
<evidence type="ECO:0000256" key="1">
    <source>
        <dbReference type="ARBA" id="ARBA00022857"/>
    </source>
</evidence>
<sequence length="297" mass="32557">MKNTILVAGATGNLGSKIVDALISRGAEVRALARPSSDDAKLKALAAKGVKVFLSEMDDKDSLIAAFTGVDTVVSALQGLREVIVDTQKSLLDAAVEAGVPRFIPSDFSTDFTELADGDNRNFDLRREFHQYLDKAPIASTSIFNGAFAYVISMGTPLLDQKNLTIGYWEDADWAYDATTVENTAEFTAAVALDSSAPKKLHIAGMRINAQQVKSVVEELTGKTFELKHLGSRVAFTGTIRQMRSADPDGEKELYPQWQGMQYLLSMFTVPAQPLDNDRYPDIHWTNAKEFLKSQVL</sequence>
<dbReference type="SUPFAM" id="SSF51735">
    <property type="entry name" value="NAD(P)-binding Rossmann-fold domains"/>
    <property type="match status" value="1"/>
</dbReference>
<dbReference type="Pfam" id="PF05368">
    <property type="entry name" value="NmrA"/>
    <property type="match status" value="1"/>
</dbReference>
<dbReference type="OrthoDB" id="319724at2"/>
<evidence type="ECO:0000313" key="4">
    <source>
        <dbReference type="EMBL" id="RWY47371.1"/>
    </source>
</evidence>
<evidence type="ECO:0000313" key="5">
    <source>
        <dbReference type="Proteomes" id="UP000286701"/>
    </source>
</evidence>
<dbReference type="InterPro" id="IPR008030">
    <property type="entry name" value="NmrA-like"/>
</dbReference>
<dbReference type="PANTHER" id="PTHR47706:SF1">
    <property type="entry name" value="CIPA-LIKE, PUTATIVE (AFU_ORTHOLOGUE AFUA_1G12460)-RELATED"/>
    <property type="match status" value="1"/>
</dbReference>
<dbReference type="RefSeq" id="WP_128536149.1">
    <property type="nucleotide sequence ID" value="NZ_SBIW01000026.1"/>
</dbReference>